<dbReference type="AlphaFoldDB" id="A0A0A9GQV3"/>
<dbReference type="EMBL" id="GBRH01172960">
    <property type="protein sequence ID" value="JAE24936.1"/>
    <property type="molecule type" value="Transcribed_RNA"/>
</dbReference>
<accession>A0A0A9GQV3</accession>
<name>A0A0A9GQV3_ARUDO</name>
<organism evidence="1">
    <name type="scientific">Arundo donax</name>
    <name type="common">Giant reed</name>
    <name type="synonym">Donax arundinaceus</name>
    <dbReference type="NCBI Taxonomy" id="35708"/>
    <lineage>
        <taxon>Eukaryota</taxon>
        <taxon>Viridiplantae</taxon>
        <taxon>Streptophyta</taxon>
        <taxon>Embryophyta</taxon>
        <taxon>Tracheophyta</taxon>
        <taxon>Spermatophyta</taxon>
        <taxon>Magnoliopsida</taxon>
        <taxon>Liliopsida</taxon>
        <taxon>Poales</taxon>
        <taxon>Poaceae</taxon>
        <taxon>PACMAD clade</taxon>
        <taxon>Arundinoideae</taxon>
        <taxon>Arundineae</taxon>
        <taxon>Arundo</taxon>
    </lineage>
</organism>
<protein>
    <submittedName>
        <fullName evidence="1">Uncharacterized protein</fullName>
    </submittedName>
</protein>
<sequence length="48" mass="5215">MDTVVLHCNVIVNSPGCNLLEWLIASVSSCQHLSDARLVGMAFRICPT</sequence>
<proteinExistence type="predicted"/>
<reference evidence="1" key="2">
    <citation type="journal article" date="2015" name="Data Brief">
        <title>Shoot transcriptome of the giant reed, Arundo donax.</title>
        <authorList>
            <person name="Barrero R.A."/>
            <person name="Guerrero F.D."/>
            <person name="Moolhuijzen P."/>
            <person name="Goolsby J.A."/>
            <person name="Tidwell J."/>
            <person name="Bellgard S.E."/>
            <person name="Bellgard M.I."/>
        </authorList>
    </citation>
    <scope>NUCLEOTIDE SEQUENCE</scope>
    <source>
        <tissue evidence="1">Shoot tissue taken approximately 20 cm above the soil surface</tissue>
    </source>
</reference>
<evidence type="ECO:0000313" key="1">
    <source>
        <dbReference type="EMBL" id="JAE24936.1"/>
    </source>
</evidence>
<reference evidence="1" key="1">
    <citation type="submission" date="2014-09" db="EMBL/GenBank/DDBJ databases">
        <authorList>
            <person name="Magalhaes I.L.F."/>
            <person name="Oliveira U."/>
            <person name="Santos F.R."/>
            <person name="Vidigal T.H.D.A."/>
            <person name="Brescovit A.D."/>
            <person name="Santos A.J."/>
        </authorList>
    </citation>
    <scope>NUCLEOTIDE SEQUENCE</scope>
    <source>
        <tissue evidence="1">Shoot tissue taken approximately 20 cm above the soil surface</tissue>
    </source>
</reference>